<dbReference type="InterPro" id="IPR036974">
    <property type="entry name" value="PUA_sf"/>
</dbReference>
<feature type="domain" description="PUA" evidence="1">
    <location>
        <begin position="80"/>
        <end position="152"/>
    </location>
</feature>
<dbReference type="SUPFAM" id="SSF88802">
    <property type="entry name" value="Pre-PUA domain"/>
    <property type="match status" value="1"/>
</dbReference>
<dbReference type="AlphaFoldDB" id="A0A2K5ANW3"/>
<name>A0A2K5ANW3_9ARCH</name>
<dbReference type="Proteomes" id="UP000236248">
    <property type="component" value="Chromosome NCAV"/>
</dbReference>
<dbReference type="Pfam" id="PF01472">
    <property type="entry name" value="PUA"/>
    <property type="match status" value="1"/>
</dbReference>
<evidence type="ECO:0000313" key="3">
    <source>
        <dbReference type="Proteomes" id="UP000236248"/>
    </source>
</evidence>
<gene>
    <name evidence="2" type="ORF">NCAV_0131</name>
</gene>
<organism evidence="2 3">
    <name type="scientific">Candidatus Nitrosocaldus cavascurensis</name>
    <dbReference type="NCBI Taxonomy" id="2058097"/>
    <lineage>
        <taxon>Archaea</taxon>
        <taxon>Nitrososphaerota</taxon>
        <taxon>Nitrososphaeria</taxon>
        <taxon>Candidatus Nitrosocaldales</taxon>
        <taxon>Candidatus Nitrosocaldaceae</taxon>
        <taxon>Candidatus Nitrosocaldus</taxon>
    </lineage>
</organism>
<dbReference type="Pfam" id="PF14810">
    <property type="entry name" value="TGT_C2"/>
    <property type="match status" value="1"/>
</dbReference>
<dbReference type="InterPro" id="IPR029402">
    <property type="entry name" value="TGT_C2"/>
</dbReference>
<evidence type="ECO:0000313" key="2">
    <source>
        <dbReference type="EMBL" id="SPC33331.1"/>
    </source>
</evidence>
<dbReference type="InterPro" id="IPR038250">
    <property type="entry name" value="TGT_C2_sf"/>
</dbReference>
<dbReference type="KEGG" id="ncv:NCAV_0131"/>
<sequence length="156" mass="17027">MLDPKRKLTYTIDMLFGKDASLALPLHRLEFTFSKRTGKVKHVMLDGMLLCTFRSDGGVALTVDGARILAKSSAFREHCVTINNDAARYVAEGRSVFCKHVVWYGSRIDVGSEVAVLNEAGEVIAVGRAVIPSSLLKHLKQGVAVKVREGSKASRP</sequence>
<dbReference type="InterPro" id="IPR002478">
    <property type="entry name" value="PUA"/>
</dbReference>
<dbReference type="SUPFAM" id="SSF88697">
    <property type="entry name" value="PUA domain-like"/>
    <property type="match status" value="1"/>
</dbReference>
<reference evidence="3" key="1">
    <citation type="submission" date="2018-01" db="EMBL/GenBank/DDBJ databases">
        <authorList>
            <person name="Kerou L M."/>
        </authorList>
    </citation>
    <scope>NUCLEOTIDE SEQUENCE [LARGE SCALE GENOMIC DNA]</scope>
    <source>
        <strain evidence="3">SCU2</strain>
    </source>
</reference>
<protein>
    <submittedName>
        <fullName evidence="2">Putative PUA domain protein</fullName>
    </submittedName>
</protein>
<dbReference type="PROSITE" id="PS50890">
    <property type="entry name" value="PUA"/>
    <property type="match status" value="1"/>
</dbReference>
<dbReference type="GeneID" id="41594233"/>
<dbReference type="CDD" id="cd21149">
    <property type="entry name" value="PUA_archaeosine_TGT"/>
    <property type="match status" value="1"/>
</dbReference>
<dbReference type="NCBIfam" id="TIGR00451">
    <property type="entry name" value="unchar_dom_2"/>
    <property type="match status" value="1"/>
</dbReference>
<dbReference type="Gene3D" id="3.10.450.90">
    <property type="entry name" value="ArcTGT, C2 domain"/>
    <property type="match status" value="1"/>
</dbReference>
<proteinExistence type="predicted"/>
<evidence type="ECO:0000259" key="1">
    <source>
        <dbReference type="SMART" id="SM00359"/>
    </source>
</evidence>
<dbReference type="GO" id="GO:0003723">
    <property type="term" value="F:RNA binding"/>
    <property type="evidence" value="ECO:0007669"/>
    <property type="project" value="InterPro"/>
</dbReference>
<dbReference type="RefSeq" id="WP_103286384.1">
    <property type="nucleotide sequence ID" value="NZ_LT981265.1"/>
</dbReference>
<dbReference type="EMBL" id="LT981265">
    <property type="protein sequence ID" value="SPC33331.1"/>
    <property type="molecule type" value="Genomic_DNA"/>
</dbReference>
<dbReference type="SMART" id="SM00359">
    <property type="entry name" value="PUA"/>
    <property type="match status" value="1"/>
</dbReference>
<dbReference type="Gene3D" id="2.30.130.10">
    <property type="entry name" value="PUA domain"/>
    <property type="match status" value="1"/>
</dbReference>
<accession>A0A2K5ANW3</accession>
<dbReference type="InterPro" id="IPR015947">
    <property type="entry name" value="PUA-like_sf"/>
</dbReference>
<dbReference type="InterPro" id="IPR004521">
    <property type="entry name" value="Uncharacterised_CHP00451"/>
</dbReference>
<keyword evidence="3" id="KW-1185">Reference proteome</keyword>